<evidence type="ECO:0000313" key="3">
    <source>
        <dbReference type="Proteomes" id="UP000010411"/>
    </source>
</evidence>
<gene>
    <name evidence="2" type="ORF">STRIP9103_08693</name>
</gene>
<reference evidence="2 3" key="1">
    <citation type="submission" date="2012-11" db="EMBL/GenBank/DDBJ databases">
        <authorList>
            <person name="Huguet-Tapia J.C."/>
            <person name="Durkin A.S."/>
            <person name="Pettis G.S."/>
            <person name="Badger J.H."/>
        </authorList>
    </citation>
    <scope>NUCLEOTIDE SEQUENCE [LARGE SCALE GENOMIC DNA]</scope>
    <source>
        <strain evidence="2 3">91-03</strain>
    </source>
</reference>
<evidence type="ECO:0000313" key="2">
    <source>
        <dbReference type="EMBL" id="EKX62909.1"/>
    </source>
</evidence>
<keyword evidence="3" id="KW-1185">Reference proteome</keyword>
<dbReference type="EMBL" id="AEJC01000478">
    <property type="protein sequence ID" value="EKX62909.1"/>
    <property type="molecule type" value="Genomic_DNA"/>
</dbReference>
<feature type="compositionally biased region" description="Polar residues" evidence="1">
    <location>
        <begin position="99"/>
        <end position="110"/>
    </location>
</feature>
<organism evidence="2 3">
    <name type="scientific">Streptomyces ipomoeae 91-03</name>
    <dbReference type="NCBI Taxonomy" id="698759"/>
    <lineage>
        <taxon>Bacteria</taxon>
        <taxon>Bacillati</taxon>
        <taxon>Actinomycetota</taxon>
        <taxon>Actinomycetes</taxon>
        <taxon>Kitasatosporales</taxon>
        <taxon>Streptomycetaceae</taxon>
        <taxon>Streptomyces</taxon>
    </lineage>
</organism>
<comment type="caution">
    <text evidence="2">The sequence shown here is derived from an EMBL/GenBank/DDBJ whole genome shotgun (WGS) entry which is preliminary data.</text>
</comment>
<dbReference type="Proteomes" id="UP000010411">
    <property type="component" value="Unassembled WGS sequence"/>
</dbReference>
<accession>L1KQS7</accession>
<evidence type="ECO:0000256" key="1">
    <source>
        <dbReference type="SAM" id="MobiDB-lite"/>
    </source>
</evidence>
<feature type="region of interest" description="Disordered" evidence="1">
    <location>
        <begin position="97"/>
        <end position="124"/>
    </location>
</feature>
<name>L1KQS7_9ACTN</name>
<protein>
    <submittedName>
        <fullName evidence="2">Uncharacterized protein</fullName>
    </submittedName>
</protein>
<proteinExistence type="predicted"/>
<dbReference type="AlphaFoldDB" id="L1KQS7"/>
<sequence>GAMPSVQSTATVFVNTEDMPNATPDATASRMLRVAGCRCAACAATISAATAPPLTTATSTRWAVSRDCASAEPARESRPARPTVAMIAPRQAVAPALRPTNSAAMGSANTMVRAPSGCTRLSGP</sequence>
<feature type="non-terminal residue" evidence="2">
    <location>
        <position position="1"/>
    </location>
</feature>